<comment type="caution">
    <text evidence="2">The sequence shown here is derived from an EMBL/GenBank/DDBJ whole genome shotgun (WGS) entry which is preliminary data.</text>
</comment>
<name>A0A0F8YEP9_9ZZZZ</name>
<sequence>KGEITHRKSGVQISMNNGKAVAYGLFGLQARGEILINPGDDVYEGMIIGVNNKGHDLVVNALRGKKLTNTRAARSDDAVTLVLPREMTLEFALEFIENDELVEITPKNIRLRKRYLTENERKSKKRVSE</sequence>
<protein>
    <recommendedName>
        <fullName evidence="1">TypA/BipA C-terminal domain-containing protein</fullName>
    </recommendedName>
</protein>
<organism evidence="2">
    <name type="scientific">marine sediment metagenome</name>
    <dbReference type="NCBI Taxonomy" id="412755"/>
    <lineage>
        <taxon>unclassified sequences</taxon>
        <taxon>metagenomes</taxon>
        <taxon>ecological metagenomes</taxon>
    </lineage>
</organism>
<evidence type="ECO:0000313" key="2">
    <source>
        <dbReference type="EMBL" id="KKK79893.1"/>
    </source>
</evidence>
<dbReference type="Pfam" id="PF21018">
    <property type="entry name" value="BipA_C"/>
    <property type="match status" value="1"/>
</dbReference>
<feature type="domain" description="TypA/BipA C-terminal" evidence="1">
    <location>
        <begin position="10"/>
        <end position="117"/>
    </location>
</feature>
<accession>A0A0F8YEP9</accession>
<dbReference type="FunFam" id="2.40.50.250:FF:000001">
    <property type="entry name" value="GTP-binding protein TypA"/>
    <property type="match status" value="1"/>
</dbReference>
<dbReference type="AlphaFoldDB" id="A0A0F8YEP9"/>
<dbReference type="Gene3D" id="3.30.70.870">
    <property type="entry name" value="Elongation Factor G (Translational Gtpase), domain 3"/>
    <property type="match status" value="1"/>
</dbReference>
<reference evidence="2" key="1">
    <citation type="journal article" date="2015" name="Nature">
        <title>Complex archaea that bridge the gap between prokaryotes and eukaryotes.</title>
        <authorList>
            <person name="Spang A."/>
            <person name="Saw J.H."/>
            <person name="Jorgensen S.L."/>
            <person name="Zaremba-Niedzwiedzka K."/>
            <person name="Martijn J."/>
            <person name="Lind A.E."/>
            <person name="van Eijk R."/>
            <person name="Schleper C."/>
            <person name="Guy L."/>
            <person name="Ettema T.J."/>
        </authorList>
    </citation>
    <scope>NUCLEOTIDE SEQUENCE</scope>
</reference>
<dbReference type="InterPro" id="IPR042116">
    <property type="entry name" value="TypA/BipA_C"/>
</dbReference>
<dbReference type="Gene3D" id="2.40.50.250">
    <property type="entry name" value="bipa protein"/>
    <property type="match status" value="1"/>
</dbReference>
<evidence type="ECO:0000259" key="1">
    <source>
        <dbReference type="Pfam" id="PF21018"/>
    </source>
</evidence>
<feature type="non-terminal residue" evidence="2">
    <location>
        <position position="1"/>
    </location>
</feature>
<proteinExistence type="predicted"/>
<dbReference type="EMBL" id="LAZR01053824">
    <property type="protein sequence ID" value="KKK79893.1"/>
    <property type="molecule type" value="Genomic_DNA"/>
</dbReference>
<gene>
    <name evidence="2" type="ORF">LCGC14_2828930</name>
</gene>
<dbReference type="InterPro" id="IPR048876">
    <property type="entry name" value="BipA_C"/>
</dbReference>